<evidence type="ECO:0008006" key="3">
    <source>
        <dbReference type="Google" id="ProtNLM"/>
    </source>
</evidence>
<comment type="caution">
    <text evidence="1">The sequence shown here is derived from an EMBL/GenBank/DDBJ whole genome shotgun (WGS) entry which is preliminary data.</text>
</comment>
<protein>
    <recommendedName>
        <fullName evidence="3">HTH psq-type domain-containing protein</fullName>
    </recommendedName>
</protein>
<evidence type="ECO:0000313" key="1">
    <source>
        <dbReference type="EMBL" id="KAJ8962966.1"/>
    </source>
</evidence>
<name>A0AAV8ZEZ6_9CUCU</name>
<accession>A0AAV8ZEZ6</accession>
<sequence length="89" mass="10373">MRTNKRKIEKGKTPADTTQRAIRLVLNEGMAGNNIAKHFLIPQKTLHRYVVKAKSQKENNGEINLKRVGYFNWRNIFSKEQETVLADYL</sequence>
<organism evidence="1 2">
    <name type="scientific">Rhamnusium bicolor</name>
    <dbReference type="NCBI Taxonomy" id="1586634"/>
    <lineage>
        <taxon>Eukaryota</taxon>
        <taxon>Metazoa</taxon>
        <taxon>Ecdysozoa</taxon>
        <taxon>Arthropoda</taxon>
        <taxon>Hexapoda</taxon>
        <taxon>Insecta</taxon>
        <taxon>Pterygota</taxon>
        <taxon>Neoptera</taxon>
        <taxon>Endopterygota</taxon>
        <taxon>Coleoptera</taxon>
        <taxon>Polyphaga</taxon>
        <taxon>Cucujiformia</taxon>
        <taxon>Chrysomeloidea</taxon>
        <taxon>Cerambycidae</taxon>
        <taxon>Lepturinae</taxon>
        <taxon>Rhagiini</taxon>
        <taxon>Rhamnusium</taxon>
    </lineage>
</organism>
<dbReference type="EMBL" id="JANEYF010001578">
    <property type="protein sequence ID" value="KAJ8962966.1"/>
    <property type="molecule type" value="Genomic_DNA"/>
</dbReference>
<proteinExistence type="predicted"/>
<keyword evidence="2" id="KW-1185">Reference proteome</keyword>
<evidence type="ECO:0000313" key="2">
    <source>
        <dbReference type="Proteomes" id="UP001162156"/>
    </source>
</evidence>
<dbReference type="Proteomes" id="UP001162156">
    <property type="component" value="Unassembled WGS sequence"/>
</dbReference>
<reference evidence="1" key="1">
    <citation type="journal article" date="2023" name="Insect Mol. Biol.">
        <title>Genome sequencing provides insights into the evolution of gene families encoding plant cell wall-degrading enzymes in longhorned beetles.</title>
        <authorList>
            <person name="Shin N.R."/>
            <person name="Okamura Y."/>
            <person name="Kirsch R."/>
            <person name="Pauchet Y."/>
        </authorList>
    </citation>
    <scope>NUCLEOTIDE SEQUENCE</scope>
    <source>
        <strain evidence="1">RBIC_L_NR</strain>
    </source>
</reference>
<gene>
    <name evidence="1" type="ORF">NQ314_005683</name>
</gene>
<dbReference type="AlphaFoldDB" id="A0AAV8ZEZ6"/>